<sequence>MTSTTLSIVSELAEIVGPANVLTDPDVTAGYVTDWTGHWSGHTEAVVRPGSTAEVSAVLTACHRHGLRVVPQGGNTGLVGGSIPMDGEIVLSTRRLTTIERVDVVDRTLAAGAGVIVAQAQEAARQHGLDLGVDLASRDSATLGGIVSTNAGGIRMIKNGNTRRQLLGIEAVLSDGRVVTRWKELVKDNVGYDLPGLLAGAEGTLAVITRVLMRLVIPAPRTQVSLVAVTTVSDALQLVDRLERAGLTLEAAELMTRPGIDLVRRHHDLRAPLDVDSPFLLLAEVSGQRDTQALLLDVLEQAGESVLDAAVEEGPAPKLWRYRESHTESISAESSTPPVKLDLSTPLREVEQFLTTLTPALAENFPDVRAICFGHVGDGNLHVNLLDVKETERERVTDFVLRHVTQHGGSISAEHGVGRAKAPWLALGRSPEDINLMKSIRAAIDPAGLLNPHILPIR</sequence>
<evidence type="ECO:0000256" key="4">
    <source>
        <dbReference type="ARBA" id="ARBA00022827"/>
    </source>
</evidence>
<feature type="domain" description="FAD-binding PCMH-type" evidence="6">
    <location>
        <begin position="39"/>
        <end position="218"/>
    </location>
</feature>
<dbReference type="SUPFAM" id="SSF55103">
    <property type="entry name" value="FAD-linked oxidases, C-terminal domain"/>
    <property type="match status" value="1"/>
</dbReference>
<proteinExistence type="inferred from homology"/>
<dbReference type="Gene3D" id="3.30.43.10">
    <property type="entry name" value="Uridine Diphospho-n-acetylenolpyruvylglucosamine Reductase, domain 2"/>
    <property type="match status" value="1"/>
</dbReference>
<evidence type="ECO:0000256" key="2">
    <source>
        <dbReference type="ARBA" id="ARBA00008000"/>
    </source>
</evidence>
<dbReference type="InterPro" id="IPR051264">
    <property type="entry name" value="FAD-oxidored/transferase_4"/>
</dbReference>
<dbReference type="InterPro" id="IPR016164">
    <property type="entry name" value="FAD-linked_Oxase-like_C"/>
</dbReference>
<dbReference type="SUPFAM" id="SSF56176">
    <property type="entry name" value="FAD-binding/transporter-associated domain-like"/>
    <property type="match status" value="1"/>
</dbReference>
<dbReference type="InterPro" id="IPR036318">
    <property type="entry name" value="FAD-bd_PCMH-like_sf"/>
</dbReference>
<dbReference type="RefSeq" id="WP_037241342.1">
    <property type="nucleotide sequence ID" value="NZ_QTTP01000001.1"/>
</dbReference>
<dbReference type="Pfam" id="PF01565">
    <property type="entry name" value="FAD_binding_4"/>
    <property type="match status" value="1"/>
</dbReference>
<dbReference type="Pfam" id="PF02913">
    <property type="entry name" value="FAD-oxidase_C"/>
    <property type="match status" value="1"/>
</dbReference>
<protein>
    <submittedName>
        <fullName evidence="7">Oxidoreductase</fullName>
        <ecNumber evidence="7">1.-.-.-</ecNumber>
    </submittedName>
</protein>
<evidence type="ECO:0000259" key="6">
    <source>
        <dbReference type="PROSITE" id="PS51387"/>
    </source>
</evidence>
<dbReference type="InterPro" id="IPR004113">
    <property type="entry name" value="FAD-bd_oxidored_4_C"/>
</dbReference>
<comment type="cofactor">
    <cofactor evidence="1">
        <name>FAD</name>
        <dbReference type="ChEBI" id="CHEBI:57692"/>
    </cofactor>
</comment>
<gene>
    <name evidence="7" type="ORF">NCTC13229_00742</name>
</gene>
<dbReference type="AlphaFoldDB" id="A0AB38F7N4"/>
<evidence type="ECO:0000256" key="5">
    <source>
        <dbReference type="ARBA" id="ARBA00023002"/>
    </source>
</evidence>
<accession>A0AB38F7N4</accession>
<dbReference type="InterPro" id="IPR016171">
    <property type="entry name" value="Vanillyl_alc_oxidase_C-sub2"/>
</dbReference>
<evidence type="ECO:0000256" key="3">
    <source>
        <dbReference type="ARBA" id="ARBA00022630"/>
    </source>
</evidence>
<dbReference type="GO" id="GO:0022904">
    <property type="term" value="P:respiratory electron transport chain"/>
    <property type="evidence" value="ECO:0007669"/>
    <property type="project" value="TreeGrafter"/>
</dbReference>
<dbReference type="PANTHER" id="PTHR43716">
    <property type="entry name" value="D-2-HYDROXYGLUTARATE DEHYDROGENASE, MITOCHONDRIAL"/>
    <property type="match status" value="1"/>
</dbReference>
<dbReference type="Proteomes" id="UP000251211">
    <property type="component" value="Unassembled WGS sequence"/>
</dbReference>
<dbReference type="Gene3D" id="3.30.70.2190">
    <property type="match status" value="1"/>
</dbReference>
<evidence type="ECO:0000313" key="8">
    <source>
        <dbReference type="Proteomes" id="UP000251211"/>
    </source>
</evidence>
<evidence type="ECO:0000313" key="7">
    <source>
        <dbReference type="EMBL" id="SPZ35384.1"/>
    </source>
</evidence>
<keyword evidence="3" id="KW-0285">Flavoprotein</keyword>
<dbReference type="Gene3D" id="1.10.45.10">
    <property type="entry name" value="Vanillyl-alcohol Oxidase, Chain A, domain 4"/>
    <property type="match status" value="1"/>
</dbReference>
<dbReference type="PROSITE" id="PS51387">
    <property type="entry name" value="FAD_PCMH"/>
    <property type="match status" value="1"/>
</dbReference>
<reference evidence="7 8" key="1">
    <citation type="submission" date="2018-06" db="EMBL/GenBank/DDBJ databases">
        <authorList>
            <consortium name="Pathogen Informatics"/>
            <person name="Doyle S."/>
        </authorList>
    </citation>
    <scope>NUCLEOTIDE SEQUENCE [LARGE SCALE GENOMIC DNA]</scope>
    <source>
        <strain evidence="7 8">NCTC13229</strain>
    </source>
</reference>
<organism evidence="7 8">
    <name type="scientific">Rhodococcus wratislaviensis</name>
    <name type="common">Tsukamurella wratislaviensis</name>
    <dbReference type="NCBI Taxonomy" id="44752"/>
    <lineage>
        <taxon>Bacteria</taxon>
        <taxon>Bacillati</taxon>
        <taxon>Actinomycetota</taxon>
        <taxon>Actinomycetes</taxon>
        <taxon>Mycobacteriales</taxon>
        <taxon>Nocardiaceae</taxon>
        <taxon>Rhodococcus</taxon>
    </lineage>
</organism>
<comment type="similarity">
    <text evidence="2">Belongs to the FAD-binding oxidoreductase/transferase type 4 family.</text>
</comment>
<keyword evidence="4" id="KW-0274">FAD</keyword>
<comment type="caution">
    <text evidence="7">The sequence shown here is derived from an EMBL/GenBank/DDBJ whole genome shotgun (WGS) entry which is preliminary data.</text>
</comment>
<dbReference type="InterPro" id="IPR016167">
    <property type="entry name" value="FAD-bd_PCMH_sub1"/>
</dbReference>
<dbReference type="GO" id="GO:0016491">
    <property type="term" value="F:oxidoreductase activity"/>
    <property type="evidence" value="ECO:0007669"/>
    <property type="project" value="UniProtKB-KW"/>
</dbReference>
<evidence type="ECO:0000256" key="1">
    <source>
        <dbReference type="ARBA" id="ARBA00001974"/>
    </source>
</evidence>
<name>A0AB38F7N4_RHOWR</name>
<dbReference type="EC" id="1.-.-.-" evidence="7"/>
<keyword evidence="5 7" id="KW-0560">Oxidoreductase</keyword>
<dbReference type="PANTHER" id="PTHR43716:SF1">
    <property type="entry name" value="D-2-HYDROXYGLUTARATE DEHYDROGENASE, MITOCHONDRIAL"/>
    <property type="match status" value="1"/>
</dbReference>
<dbReference type="InterPro" id="IPR016169">
    <property type="entry name" value="FAD-bd_PCMH_sub2"/>
</dbReference>
<dbReference type="FunFam" id="1.10.45.10:FF:000001">
    <property type="entry name" value="D-lactate dehydrogenase mitochondrial"/>
    <property type="match status" value="1"/>
</dbReference>
<dbReference type="Gene3D" id="3.30.465.10">
    <property type="match status" value="1"/>
</dbReference>
<dbReference type="InterPro" id="IPR006094">
    <property type="entry name" value="Oxid_FAD_bind_N"/>
</dbReference>
<dbReference type="Gene3D" id="3.30.70.2740">
    <property type="match status" value="1"/>
</dbReference>
<dbReference type="GO" id="GO:0071949">
    <property type="term" value="F:FAD binding"/>
    <property type="evidence" value="ECO:0007669"/>
    <property type="project" value="InterPro"/>
</dbReference>
<dbReference type="EMBL" id="UAUI01000001">
    <property type="protein sequence ID" value="SPZ35384.1"/>
    <property type="molecule type" value="Genomic_DNA"/>
</dbReference>
<dbReference type="InterPro" id="IPR016166">
    <property type="entry name" value="FAD-bd_PCMH"/>
</dbReference>